<dbReference type="EC" id="2.6.1.66" evidence="7"/>
<dbReference type="PROSITE" id="PS00105">
    <property type="entry name" value="AA_TRANSFER_CLASS_1"/>
    <property type="match status" value="1"/>
</dbReference>
<proteinExistence type="inferred from homology"/>
<reference evidence="7" key="1">
    <citation type="submission" date="2018-06" db="EMBL/GenBank/DDBJ databases">
        <authorList>
            <person name="Zhirakovskaya E."/>
        </authorList>
    </citation>
    <scope>NUCLEOTIDE SEQUENCE</scope>
</reference>
<dbReference type="InterPro" id="IPR015424">
    <property type="entry name" value="PyrdxlP-dep_Trfase"/>
</dbReference>
<comment type="similarity">
    <text evidence="2">Belongs to the class-I pyridoxal-phosphate-dependent aminotransferase family.</text>
</comment>
<sequence length="391" mass="43584">MKQNPVANRMQHISPFYVMDLLAQAKQLEAQGHDVIHLEVGEPDFATPAAINAAAIDAIKQGKTKYTPATGITELKNEIANYYQQRLHANVNTKNIMITPGASGALQLALSVAVNSNQSVLMADPGYPCNRHFVRLLEAQVHSIEVNERTHYQLTAALIEQHWQENTAAVLIASPSNPTGTLISRDEMQKIIAVVKNKKGVLLVDEIYQGLVYEQSDFSAAEFSADIFVVNSFSKFFSMTGWRLGWLIVPDAFTDAVDRLAQNLFLAPPTVSQYAALAAFKTSTLKVLDAQRDELNQRRQFLLAGLIKLGFDINVKPGGAFYIYANVAKWTHDSFKFCHALLQQSHVAITPGIDFGEYQANQYVRFAYIQNIEKLQMALDRIGDFLTLYKD</sequence>
<dbReference type="NCBIfam" id="NF006514">
    <property type="entry name" value="PRK08960.1"/>
    <property type="match status" value="1"/>
</dbReference>
<evidence type="ECO:0000256" key="5">
    <source>
        <dbReference type="ARBA" id="ARBA00022898"/>
    </source>
</evidence>
<dbReference type="Pfam" id="PF00155">
    <property type="entry name" value="Aminotran_1_2"/>
    <property type="match status" value="1"/>
</dbReference>
<dbReference type="GO" id="GO:0030170">
    <property type="term" value="F:pyridoxal phosphate binding"/>
    <property type="evidence" value="ECO:0007669"/>
    <property type="project" value="InterPro"/>
</dbReference>
<dbReference type="SUPFAM" id="SSF53383">
    <property type="entry name" value="PLP-dependent transferases"/>
    <property type="match status" value="1"/>
</dbReference>
<keyword evidence="5" id="KW-0663">Pyridoxal phosphate</keyword>
<dbReference type="Gene3D" id="3.40.640.10">
    <property type="entry name" value="Type I PLP-dependent aspartate aminotransferase-like (Major domain)"/>
    <property type="match status" value="1"/>
</dbReference>
<dbReference type="InterPro" id="IPR015421">
    <property type="entry name" value="PyrdxlP-dep_Trfase_major"/>
</dbReference>
<accession>A0A3B0XFT3</accession>
<comment type="cofactor">
    <cofactor evidence="1">
        <name>pyridoxal 5'-phosphate</name>
        <dbReference type="ChEBI" id="CHEBI:597326"/>
    </cofactor>
</comment>
<evidence type="ECO:0000256" key="3">
    <source>
        <dbReference type="ARBA" id="ARBA00022576"/>
    </source>
</evidence>
<organism evidence="7">
    <name type="scientific">hydrothermal vent metagenome</name>
    <dbReference type="NCBI Taxonomy" id="652676"/>
    <lineage>
        <taxon>unclassified sequences</taxon>
        <taxon>metagenomes</taxon>
        <taxon>ecological metagenomes</taxon>
    </lineage>
</organism>
<evidence type="ECO:0000256" key="2">
    <source>
        <dbReference type="ARBA" id="ARBA00007441"/>
    </source>
</evidence>
<name>A0A3B0XFT3_9ZZZZ</name>
<keyword evidence="7" id="KW-0670">Pyruvate</keyword>
<dbReference type="EMBL" id="UOFH01000145">
    <property type="protein sequence ID" value="VAW60459.1"/>
    <property type="molecule type" value="Genomic_DNA"/>
</dbReference>
<evidence type="ECO:0000313" key="7">
    <source>
        <dbReference type="EMBL" id="VAW60459.1"/>
    </source>
</evidence>
<keyword evidence="4 7" id="KW-0808">Transferase</keyword>
<dbReference type="CDD" id="cd00609">
    <property type="entry name" value="AAT_like"/>
    <property type="match status" value="1"/>
</dbReference>
<keyword evidence="3 7" id="KW-0032">Aminotransferase</keyword>
<evidence type="ECO:0000256" key="4">
    <source>
        <dbReference type="ARBA" id="ARBA00022679"/>
    </source>
</evidence>
<dbReference type="GO" id="GO:0006520">
    <property type="term" value="P:amino acid metabolic process"/>
    <property type="evidence" value="ECO:0007669"/>
    <property type="project" value="InterPro"/>
</dbReference>
<dbReference type="PANTHER" id="PTHR46383">
    <property type="entry name" value="ASPARTATE AMINOTRANSFERASE"/>
    <property type="match status" value="1"/>
</dbReference>
<dbReference type="GO" id="GO:0009042">
    <property type="term" value="F:valine-pyruvate transaminase activity"/>
    <property type="evidence" value="ECO:0007669"/>
    <property type="project" value="UniProtKB-EC"/>
</dbReference>
<gene>
    <name evidence="7" type="ORF">MNBD_GAMMA08-2109</name>
</gene>
<dbReference type="AlphaFoldDB" id="A0A3B0XFT3"/>
<dbReference type="PANTHER" id="PTHR46383:SF2">
    <property type="entry name" value="AMINOTRANSFERASE"/>
    <property type="match status" value="1"/>
</dbReference>
<evidence type="ECO:0000256" key="1">
    <source>
        <dbReference type="ARBA" id="ARBA00001933"/>
    </source>
</evidence>
<evidence type="ECO:0000259" key="6">
    <source>
        <dbReference type="Pfam" id="PF00155"/>
    </source>
</evidence>
<dbReference type="InterPro" id="IPR004839">
    <property type="entry name" value="Aminotransferase_I/II_large"/>
</dbReference>
<feature type="domain" description="Aminotransferase class I/classII large" evidence="6">
    <location>
        <begin position="34"/>
        <end position="382"/>
    </location>
</feature>
<protein>
    <submittedName>
        <fullName evidence="7">Valine--pyruvate aminotransferase</fullName>
        <ecNumber evidence="7">2.6.1.66</ecNumber>
    </submittedName>
</protein>
<dbReference type="InterPro" id="IPR004838">
    <property type="entry name" value="NHTrfase_class1_PyrdxlP-BS"/>
</dbReference>
<dbReference type="InterPro" id="IPR050596">
    <property type="entry name" value="AspAT/PAT-like"/>
</dbReference>